<feature type="transmembrane region" description="Helical" evidence="6">
    <location>
        <begin position="310"/>
        <end position="330"/>
    </location>
</feature>
<dbReference type="GO" id="GO:0022857">
    <property type="term" value="F:transmembrane transporter activity"/>
    <property type="evidence" value="ECO:0007669"/>
    <property type="project" value="TreeGrafter"/>
</dbReference>
<evidence type="ECO:0000256" key="5">
    <source>
        <dbReference type="ARBA" id="ARBA00023136"/>
    </source>
</evidence>
<keyword evidence="8" id="KW-1185">Reference proteome</keyword>
<accession>A0A0D2GV79</accession>
<evidence type="ECO:0000256" key="3">
    <source>
        <dbReference type="ARBA" id="ARBA00022692"/>
    </source>
</evidence>
<keyword evidence="2" id="KW-0813">Transport</keyword>
<sequence>MASKEIVPQAEEVLSQSGEGKKSDVDVALDLYIQAQGLDHASKEKEAAVLRKIDLHLQPLLMVTGFLQYLDKQAVQYAFLYNFQKDLHLTSHQLSWTGSFFYVGYLVFLSGAISFLLAAASNFGGVVVLRLLLGAAESIQLPFMLITSNMYYTRKEQPFRMMLWYMQKGVAQVAGALFAYGVGHIDSQIPRWKYIFIISILHKPGYSTRERERQIAVMRVKDNQTGIESKTCKWKQAWEALTDPKGFLNAIAGGCGNILGGVGTFAGLLIKSFGFTTLQSTLLQLPVGVIECIGLVVVSFIATNVKNSRMIISIMVALTSLTGSVLLYAYDLKHKSVLLTGFWMMVGMIPCGFITGVGTMTANVGGHTKRITAQALFFVFYSAGNITAPQFYTESPYFEGRRANVVALVVVVVINILILFYYIWENRQRRKYLEANRDALDEKDFAFRDLTDKENPFCFNVW</sequence>
<dbReference type="Proteomes" id="UP000053411">
    <property type="component" value="Unassembled WGS sequence"/>
</dbReference>
<feature type="transmembrane region" description="Helical" evidence="6">
    <location>
        <begin position="100"/>
        <end position="121"/>
    </location>
</feature>
<keyword evidence="4 6" id="KW-1133">Transmembrane helix</keyword>
<name>A0A0D2GV79_9EURO</name>
<evidence type="ECO:0000256" key="4">
    <source>
        <dbReference type="ARBA" id="ARBA00022989"/>
    </source>
</evidence>
<dbReference type="PANTHER" id="PTHR43791:SF70">
    <property type="entry name" value="MAJOR FACILITATOR SUPERFAMILY (MFS) PROFILE DOMAIN-CONTAINING PROTEIN"/>
    <property type="match status" value="1"/>
</dbReference>
<dbReference type="PANTHER" id="PTHR43791">
    <property type="entry name" value="PERMEASE-RELATED"/>
    <property type="match status" value="1"/>
</dbReference>
<dbReference type="GO" id="GO:0016020">
    <property type="term" value="C:membrane"/>
    <property type="evidence" value="ECO:0007669"/>
    <property type="project" value="UniProtKB-SubCell"/>
</dbReference>
<dbReference type="Gene3D" id="1.20.1250.20">
    <property type="entry name" value="MFS general substrate transporter like domains"/>
    <property type="match status" value="2"/>
</dbReference>
<keyword evidence="5 6" id="KW-0472">Membrane</keyword>
<reference evidence="7 8" key="1">
    <citation type="submission" date="2015-01" db="EMBL/GenBank/DDBJ databases">
        <title>The Genome Sequence of Fonsecaea multimorphosa CBS 102226.</title>
        <authorList>
            <consortium name="The Broad Institute Genomics Platform"/>
            <person name="Cuomo C."/>
            <person name="de Hoog S."/>
            <person name="Gorbushina A."/>
            <person name="Stielow B."/>
            <person name="Teixiera M."/>
            <person name="Abouelleil A."/>
            <person name="Chapman S.B."/>
            <person name="Priest M."/>
            <person name="Young S.K."/>
            <person name="Wortman J."/>
            <person name="Nusbaum C."/>
            <person name="Birren B."/>
        </authorList>
    </citation>
    <scope>NUCLEOTIDE SEQUENCE [LARGE SCALE GENOMIC DNA]</scope>
    <source>
        <strain evidence="7 8">CBS 102226</strain>
    </source>
</reference>
<evidence type="ECO:0000313" key="7">
    <source>
        <dbReference type="EMBL" id="KIX93455.1"/>
    </source>
</evidence>
<dbReference type="GeneID" id="27716621"/>
<dbReference type="VEuPathDB" id="FungiDB:Z520_10875"/>
<evidence type="ECO:0000256" key="2">
    <source>
        <dbReference type="ARBA" id="ARBA00022448"/>
    </source>
</evidence>
<keyword evidence="3 6" id="KW-0812">Transmembrane</keyword>
<dbReference type="InterPro" id="IPR036259">
    <property type="entry name" value="MFS_trans_sf"/>
</dbReference>
<feature type="transmembrane region" description="Helical" evidence="6">
    <location>
        <begin position="247"/>
        <end position="270"/>
    </location>
</feature>
<evidence type="ECO:0000256" key="1">
    <source>
        <dbReference type="ARBA" id="ARBA00004141"/>
    </source>
</evidence>
<evidence type="ECO:0000256" key="6">
    <source>
        <dbReference type="SAM" id="Phobius"/>
    </source>
</evidence>
<feature type="transmembrane region" description="Helical" evidence="6">
    <location>
        <begin position="282"/>
        <end position="303"/>
    </location>
</feature>
<dbReference type="RefSeq" id="XP_016627578.1">
    <property type="nucleotide sequence ID" value="XM_016781366.1"/>
</dbReference>
<evidence type="ECO:0000313" key="8">
    <source>
        <dbReference type="Proteomes" id="UP000053411"/>
    </source>
</evidence>
<feature type="transmembrane region" description="Helical" evidence="6">
    <location>
        <begin position="375"/>
        <end position="393"/>
    </location>
</feature>
<dbReference type="OrthoDB" id="6730379at2759"/>
<feature type="transmembrane region" description="Helical" evidence="6">
    <location>
        <begin position="405"/>
        <end position="424"/>
    </location>
</feature>
<comment type="subcellular location">
    <subcellularLocation>
        <location evidence="1">Membrane</location>
        <topology evidence="1">Multi-pass membrane protein</topology>
    </subcellularLocation>
</comment>
<dbReference type="EMBL" id="KN848094">
    <property type="protein sequence ID" value="KIX93455.1"/>
    <property type="molecule type" value="Genomic_DNA"/>
</dbReference>
<feature type="transmembrane region" description="Helical" evidence="6">
    <location>
        <begin position="342"/>
        <end position="363"/>
    </location>
</feature>
<protein>
    <recommendedName>
        <fullName evidence="9">Major facilitator superfamily (MFS) profile domain-containing protein</fullName>
    </recommendedName>
</protein>
<evidence type="ECO:0008006" key="9">
    <source>
        <dbReference type="Google" id="ProtNLM"/>
    </source>
</evidence>
<gene>
    <name evidence="7" type="ORF">Z520_10875</name>
</gene>
<dbReference type="AlphaFoldDB" id="A0A0D2GV79"/>
<dbReference type="SUPFAM" id="SSF103473">
    <property type="entry name" value="MFS general substrate transporter"/>
    <property type="match status" value="1"/>
</dbReference>
<organism evidence="7 8">
    <name type="scientific">Fonsecaea multimorphosa CBS 102226</name>
    <dbReference type="NCBI Taxonomy" id="1442371"/>
    <lineage>
        <taxon>Eukaryota</taxon>
        <taxon>Fungi</taxon>
        <taxon>Dikarya</taxon>
        <taxon>Ascomycota</taxon>
        <taxon>Pezizomycotina</taxon>
        <taxon>Eurotiomycetes</taxon>
        <taxon>Chaetothyriomycetidae</taxon>
        <taxon>Chaetothyriales</taxon>
        <taxon>Herpotrichiellaceae</taxon>
        <taxon>Fonsecaea</taxon>
    </lineage>
</organism>
<feature type="transmembrane region" description="Helical" evidence="6">
    <location>
        <begin position="127"/>
        <end position="152"/>
    </location>
</feature>
<proteinExistence type="predicted"/>